<dbReference type="InterPro" id="IPR010780">
    <property type="entry name" value="DUF1375"/>
</dbReference>
<sequence>MKQFSIFVMPVLLTACGTTTTLTSSDREIAANLKRQESNCESLPRIYSGVAYNLCKMNSNNNSIYFNWQLGLYFVDSVASAATDTIVLPLTAYSQAKNGSLQIDEQYRP</sequence>
<dbReference type="RefSeq" id="WP_083261029.1">
    <property type="nucleotide sequence ID" value="NZ_CP014143.1"/>
</dbReference>
<dbReference type="Proteomes" id="UP000095672">
    <property type="component" value="Chromosome"/>
</dbReference>
<dbReference type="KEGG" id="micc:AUP74_03036"/>
<dbReference type="AlphaFoldDB" id="A0A1C9WB76"/>
<evidence type="ECO:0008006" key="3">
    <source>
        <dbReference type="Google" id="ProtNLM"/>
    </source>
</evidence>
<dbReference type="OrthoDB" id="8547342at2"/>
<evidence type="ECO:0000313" key="1">
    <source>
        <dbReference type="EMBL" id="AOS98402.1"/>
    </source>
</evidence>
<accession>A0A1C9WB76</accession>
<dbReference type="EMBL" id="CP014143">
    <property type="protein sequence ID" value="AOS98402.1"/>
    <property type="molecule type" value="Genomic_DNA"/>
</dbReference>
<reference evidence="2" key="1">
    <citation type="submission" date="2016-01" db="EMBL/GenBank/DDBJ databases">
        <title>Complete genome sequence of Microbulbifer sp. CCB-MM1, a halophile isolated from Matang Mangrove Forest, Perak.</title>
        <authorList>
            <person name="Moh T.H."/>
            <person name="Dinesh B."/>
            <person name="Lau N.-S."/>
            <person name="Go F."/>
            <person name="Alexander Chong S.-C."/>
        </authorList>
    </citation>
    <scope>NUCLEOTIDE SEQUENCE [LARGE SCALE GENOMIC DNA]</scope>
    <source>
        <strain evidence="2">CCB-MM1</strain>
    </source>
</reference>
<protein>
    <recommendedName>
        <fullName evidence="3">Lipoprotein</fullName>
    </recommendedName>
</protein>
<evidence type="ECO:0000313" key="2">
    <source>
        <dbReference type="Proteomes" id="UP000095672"/>
    </source>
</evidence>
<proteinExistence type="predicted"/>
<dbReference type="Pfam" id="PF07119">
    <property type="entry name" value="DUF1375"/>
    <property type="match status" value="1"/>
</dbReference>
<gene>
    <name evidence="1" type="ORF">AUP74_03036</name>
</gene>
<name>A0A1C9WB76_9GAMM</name>
<organism evidence="1 2">
    <name type="scientific">Microbulbifer aggregans</name>
    <dbReference type="NCBI Taxonomy" id="1769779"/>
    <lineage>
        <taxon>Bacteria</taxon>
        <taxon>Pseudomonadati</taxon>
        <taxon>Pseudomonadota</taxon>
        <taxon>Gammaproteobacteria</taxon>
        <taxon>Cellvibrionales</taxon>
        <taxon>Microbulbiferaceae</taxon>
        <taxon>Microbulbifer</taxon>
    </lineage>
</organism>
<keyword evidence="2" id="KW-1185">Reference proteome</keyword>
<dbReference type="PROSITE" id="PS51257">
    <property type="entry name" value="PROKAR_LIPOPROTEIN"/>
    <property type="match status" value="1"/>
</dbReference>